<organism evidence="1 2">
    <name type="scientific">Segatella cerevisiae</name>
    <dbReference type="NCBI Taxonomy" id="2053716"/>
    <lineage>
        <taxon>Bacteria</taxon>
        <taxon>Pseudomonadati</taxon>
        <taxon>Bacteroidota</taxon>
        <taxon>Bacteroidia</taxon>
        <taxon>Bacteroidales</taxon>
        <taxon>Prevotellaceae</taxon>
        <taxon>Segatella</taxon>
    </lineage>
</organism>
<protein>
    <submittedName>
        <fullName evidence="1">Type II toxin-antitoxin system RelE/ParE family toxin</fullName>
    </submittedName>
</protein>
<evidence type="ECO:0000313" key="2">
    <source>
        <dbReference type="Proteomes" id="UP001204015"/>
    </source>
</evidence>
<dbReference type="Pfam" id="PF05015">
    <property type="entry name" value="HigB-like_toxin"/>
    <property type="match status" value="1"/>
</dbReference>
<dbReference type="Gene3D" id="3.30.2310.20">
    <property type="entry name" value="RelE-like"/>
    <property type="match status" value="1"/>
</dbReference>
<dbReference type="SUPFAM" id="SSF143011">
    <property type="entry name" value="RelE-like"/>
    <property type="match status" value="1"/>
</dbReference>
<accession>A0ABT1BZY9</accession>
<keyword evidence="2" id="KW-1185">Reference proteome</keyword>
<proteinExistence type="predicted"/>
<dbReference type="Proteomes" id="UP001204015">
    <property type="component" value="Unassembled WGS sequence"/>
</dbReference>
<dbReference type="EMBL" id="JAMXLY010000074">
    <property type="protein sequence ID" value="MCO6026554.1"/>
    <property type="molecule type" value="Genomic_DNA"/>
</dbReference>
<gene>
    <name evidence="1" type="ORF">NG821_12035</name>
</gene>
<dbReference type="PANTHER" id="PTHR40266">
    <property type="entry name" value="TOXIN HIGB-1"/>
    <property type="match status" value="1"/>
</dbReference>
<name>A0ABT1BZY9_9BACT</name>
<dbReference type="RefSeq" id="WP_252761904.1">
    <property type="nucleotide sequence ID" value="NZ_JAMXLY010000074.1"/>
</dbReference>
<comment type="caution">
    <text evidence="1">The sequence shown here is derived from an EMBL/GenBank/DDBJ whole genome shotgun (WGS) entry which is preliminary data.</text>
</comment>
<dbReference type="InterPro" id="IPR007711">
    <property type="entry name" value="HigB-1"/>
</dbReference>
<dbReference type="InterPro" id="IPR035093">
    <property type="entry name" value="RelE/ParE_toxin_dom_sf"/>
</dbReference>
<sequence length="105" mass="12459">MIVVFEKTYLQDIYEHGTTEEKKHRYQPQVIRGFQKGIKFLEKAKKPDDLRRINSLNFEPLKGGKEGKFSIRANDKYRIEFTISENLETPVLKVCRIIDLSNHYK</sequence>
<reference evidence="1 2" key="1">
    <citation type="submission" date="2022-06" db="EMBL/GenBank/DDBJ databases">
        <title>A taxonomic note on the genus Prevotella: Description of four novel genera and emended description of the genera Hallella and Xylanibacter.</title>
        <authorList>
            <person name="Hitch T.C.A."/>
        </authorList>
    </citation>
    <scope>NUCLEOTIDE SEQUENCE [LARGE SCALE GENOMIC DNA]</scope>
    <source>
        <strain evidence="1 2">DSM 100619</strain>
    </source>
</reference>
<dbReference type="PANTHER" id="PTHR40266:SF2">
    <property type="entry name" value="TOXIN HIGB-1"/>
    <property type="match status" value="1"/>
</dbReference>
<evidence type="ECO:0000313" key="1">
    <source>
        <dbReference type="EMBL" id="MCO6026554.1"/>
    </source>
</evidence>